<gene>
    <name evidence="1" type="ORF">KP79_PYT17443</name>
</gene>
<sequence length="95" mass="10780">MLPQIIKRYFPTRYRLFLPALVIAGVLLSFSQVRQILIRDTLTTNHGFSDRFVDMTKFTAHLNLGSVLNGFSPTLSPQTYTKYNNGSSDEVENPV</sequence>
<protein>
    <submittedName>
        <fullName evidence="1">Uncharacterized protein</fullName>
    </submittedName>
</protein>
<name>A0A210QSU4_MIZYE</name>
<proteinExistence type="predicted"/>
<evidence type="ECO:0000313" key="1">
    <source>
        <dbReference type="EMBL" id="OWF51778.1"/>
    </source>
</evidence>
<dbReference type="Proteomes" id="UP000242188">
    <property type="component" value="Unassembled WGS sequence"/>
</dbReference>
<accession>A0A210QSU4</accession>
<dbReference type="EMBL" id="NEDP02002060">
    <property type="protein sequence ID" value="OWF51778.1"/>
    <property type="molecule type" value="Genomic_DNA"/>
</dbReference>
<evidence type="ECO:0000313" key="2">
    <source>
        <dbReference type="Proteomes" id="UP000242188"/>
    </source>
</evidence>
<reference evidence="1 2" key="1">
    <citation type="journal article" date="2017" name="Nat. Ecol. Evol.">
        <title>Scallop genome provides insights into evolution of bilaterian karyotype and development.</title>
        <authorList>
            <person name="Wang S."/>
            <person name="Zhang J."/>
            <person name="Jiao W."/>
            <person name="Li J."/>
            <person name="Xun X."/>
            <person name="Sun Y."/>
            <person name="Guo X."/>
            <person name="Huan P."/>
            <person name="Dong B."/>
            <person name="Zhang L."/>
            <person name="Hu X."/>
            <person name="Sun X."/>
            <person name="Wang J."/>
            <person name="Zhao C."/>
            <person name="Wang Y."/>
            <person name="Wang D."/>
            <person name="Huang X."/>
            <person name="Wang R."/>
            <person name="Lv J."/>
            <person name="Li Y."/>
            <person name="Zhang Z."/>
            <person name="Liu B."/>
            <person name="Lu W."/>
            <person name="Hui Y."/>
            <person name="Liang J."/>
            <person name="Zhou Z."/>
            <person name="Hou R."/>
            <person name="Li X."/>
            <person name="Liu Y."/>
            <person name="Li H."/>
            <person name="Ning X."/>
            <person name="Lin Y."/>
            <person name="Zhao L."/>
            <person name="Xing Q."/>
            <person name="Dou J."/>
            <person name="Li Y."/>
            <person name="Mao J."/>
            <person name="Guo H."/>
            <person name="Dou H."/>
            <person name="Li T."/>
            <person name="Mu C."/>
            <person name="Jiang W."/>
            <person name="Fu Q."/>
            <person name="Fu X."/>
            <person name="Miao Y."/>
            <person name="Liu J."/>
            <person name="Yu Q."/>
            <person name="Li R."/>
            <person name="Liao H."/>
            <person name="Li X."/>
            <person name="Kong Y."/>
            <person name="Jiang Z."/>
            <person name="Chourrout D."/>
            <person name="Li R."/>
            <person name="Bao Z."/>
        </authorList>
    </citation>
    <scope>NUCLEOTIDE SEQUENCE [LARGE SCALE GENOMIC DNA]</scope>
    <source>
        <strain evidence="1 2">PY_sf001</strain>
    </source>
</reference>
<keyword evidence="2" id="KW-1185">Reference proteome</keyword>
<comment type="caution">
    <text evidence="1">The sequence shown here is derived from an EMBL/GenBank/DDBJ whole genome shotgun (WGS) entry which is preliminary data.</text>
</comment>
<dbReference type="OrthoDB" id="6135270at2759"/>
<organism evidence="1 2">
    <name type="scientific">Mizuhopecten yessoensis</name>
    <name type="common">Japanese scallop</name>
    <name type="synonym">Patinopecten yessoensis</name>
    <dbReference type="NCBI Taxonomy" id="6573"/>
    <lineage>
        <taxon>Eukaryota</taxon>
        <taxon>Metazoa</taxon>
        <taxon>Spiralia</taxon>
        <taxon>Lophotrochozoa</taxon>
        <taxon>Mollusca</taxon>
        <taxon>Bivalvia</taxon>
        <taxon>Autobranchia</taxon>
        <taxon>Pteriomorphia</taxon>
        <taxon>Pectinida</taxon>
        <taxon>Pectinoidea</taxon>
        <taxon>Pectinidae</taxon>
        <taxon>Mizuhopecten</taxon>
    </lineage>
</organism>
<dbReference type="AlphaFoldDB" id="A0A210QSU4"/>